<dbReference type="OrthoDB" id="3265526at2759"/>
<feature type="transmembrane region" description="Helical" evidence="1">
    <location>
        <begin position="49"/>
        <end position="67"/>
    </location>
</feature>
<feature type="transmembrane region" description="Helical" evidence="1">
    <location>
        <begin position="162"/>
        <end position="182"/>
    </location>
</feature>
<feature type="domain" description="DUF6534" evidence="2">
    <location>
        <begin position="167"/>
        <end position="253"/>
    </location>
</feature>
<organism evidence="3 4">
    <name type="scientific">Mycena sanguinolenta</name>
    <dbReference type="NCBI Taxonomy" id="230812"/>
    <lineage>
        <taxon>Eukaryota</taxon>
        <taxon>Fungi</taxon>
        <taxon>Dikarya</taxon>
        <taxon>Basidiomycota</taxon>
        <taxon>Agaricomycotina</taxon>
        <taxon>Agaricomycetes</taxon>
        <taxon>Agaricomycetidae</taxon>
        <taxon>Agaricales</taxon>
        <taxon>Marasmiineae</taxon>
        <taxon>Mycenaceae</taxon>
        <taxon>Mycena</taxon>
    </lineage>
</organism>
<evidence type="ECO:0000313" key="3">
    <source>
        <dbReference type="EMBL" id="KAF7345320.1"/>
    </source>
</evidence>
<gene>
    <name evidence="3" type="ORF">MSAN_01908900</name>
</gene>
<feature type="transmembrane region" description="Helical" evidence="1">
    <location>
        <begin position="202"/>
        <end position="224"/>
    </location>
</feature>
<comment type="caution">
    <text evidence="3">The sequence shown here is derived from an EMBL/GenBank/DDBJ whole genome shotgun (WGS) entry which is preliminary data.</text>
</comment>
<accession>A0A8H6XS42</accession>
<keyword evidence="1" id="KW-1133">Transmembrane helix</keyword>
<dbReference type="PANTHER" id="PTHR40465">
    <property type="entry name" value="CHROMOSOME 1, WHOLE GENOME SHOTGUN SEQUENCE"/>
    <property type="match status" value="1"/>
</dbReference>
<keyword evidence="4" id="KW-1185">Reference proteome</keyword>
<dbReference type="InterPro" id="IPR045339">
    <property type="entry name" value="DUF6534"/>
</dbReference>
<evidence type="ECO:0000313" key="4">
    <source>
        <dbReference type="Proteomes" id="UP000623467"/>
    </source>
</evidence>
<proteinExistence type="predicted"/>
<evidence type="ECO:0000259" key="2">
    <source>
        <dbReference type="Pfam" id="PF20152"/>
    </source>
</evidence>
<dbReference type="PANTHER" id="PTHR40465:SF1">
    <property type="entry name" value="DUF6534 DOMAIN-CONTAINING PROTEIN"/>
    <property type="match status" value="1"/>
</dbReference>
<protein>
    <recommendedName>
        <fullName evidence="2">DUF6534 domain-containing protein</fullName>
    </recommendedName>
</protein>
<keyword evidence="1" id="KW-0472">Membrane</keyword>
<reference evidence="3" key="1">
    <citation type="submission" date="2020-05" db="EMBL/GenBank/DDBJ databases">
        <title>Mycena genomes resolve the evolution of fungal bioluminescence.</title>
        <authorList>
            <person name="Tsai I.J."/>
        </authorList>
    </citation>
    <scope>NUCLEOTIDE SEQUENCE</scope>
    <source>
        <strain evidence="3">160909Yilan</strain>
    </source>
</reference>
<dbReference type="AlphaFoldDB" id="A0A8H6XS42"/>
<keyword evidence="1" id="KW-0812">Transmembrane</keyword>
<feature type="transmembrane region" description="Helical" evidence="1">
    <location>
        <begin position="121"/>
        <end position="142"/>
    </location>
</feature>
<feature type="transmembrane region" description="Helical" evidence="1">
    <location>
        <begin position="20"/>
        <end position="42"/>
    </location>
</feature>
<dbReference type="Pfam" id="PF20152">
    <property type="entry name" value="DUF6534"/>
    <property type="match status" value="1"/>
</dbReference>
<name>A0A8H6XS42_9AGAR</name>
<evidence type="ECO:0000256" key="1">
    <source>
        <dbReference type="SAM" id="Phobius"/>
    </source>
</evidence>
<dbReference type="EMBL" id="JACAZH010000020">
    <property type="protein sequence ID" value="KAF7345320.1"/>
    <property type="molecule type" value="Genomic_DNA"/>
</dbReference>
<sequence>MSAPPPVGTVIDVRLSYGPLLVGAFFNMILFGVLIGQVCGALPEMTTYGYAFLVWGVFSVEVVNTALDMTMLYQPLILDYGAIPDKLPWVFVTQPLCVILVGFPIQLFFIWRIYSLTHNTVVTMGILSFSLVSFGGGAWTTVMVPIVKTFGNLPRLYRSAELWLISAATTDLCIAVTLAVALRNKKTGFTHTDTVVDKIIRLTVQTGMLTALFSVLDVICFVSFKGKTVNFLWNIPLTKLYANCLMSTLNARERLNRSMNPQHSSGQNNFVLSVGGDKVHQDGDTFAANDDFQGTEPQFGIRMTKVVERM</sequence>
<feature type="transmembrane region" description="Helical" evidence="1">
    <location>
        <begin position="87"/>
        <end position="109"/>
    </location>
</feature>
<dbReference type="Proteomes" id="UP000623467">
    <property type="component" value="Unassembled WGS sequence"/>
</dbReference>